<protein>
    <submittedName>
        <fullName evidence="1">Uncharacterized protein</fullName>
    </submittedName>
</protein>
<organism evidence="1 2">
    <name type="scientific">Edaphobacter modestus</name>
    <dbReference type="NCBI Taxonomy" id="388466"/>
    <lineage>
        <taxon>Bacteria</taxon>
        <taxon>Pseudomonadati</taxon>
        <taxon>Acidobacteriota</taxon>
        <taxon>Terriglobia</taxon>
        <taxon>Terriglobales</taxon>
        <taxon>Acidobacteriaceae</taxon>
        <taxon>Edaphobacter</taxon>
    </lineage>
</organism>
<evidence type="ECO:0000313" key="2">
    <source>
        <dbReference type="Proteomes" id="UP000292958"/>
    </source>
</evidence>
<sequence length="106" mass="11689">MSRGLIHQDRRLLVVGSVRGIIGGFNFREPLHADRVDLSDPVLERSALDLILYFAIPENAFQGDELPPLKSLGELREIPPGIDAVPFGACFVLALCRSSSFPELRC</sequence>
<accession>A0A4V2G362</accession>
<evidence type="ECO:0000313" key="1">
    <source>
        <dbReference type="EMBL" id="RZU35796.1"/>
    </source>
</evidence>
<reference evidence="1 2" key="1">
    <citation type="submission" date="2019-02" db="EMBL/GenBank/DDBJ databases">
        <title>Genomic Encyclopedia of Archaeal and Bacterial Type Strains, Phase II (KMG-II): from individual species to whole genera.</title>
        <authorList>
            <person name="Goeker M."/>
        </authorList>
    </citation>
    <scope>NUCLEOTIDE SEQUENCE [LARGE SCALE GENOMIC DNA]</scope>
    <source>
        <strain evidence="1 2">DSM 18101</strain>
    </source>
</reference>
<keyword evidence="2" id="KW-1185">Reference proteome</keyword>
<dbReference type="EMBL" id="SHKW01000002">
    <property type="protein sequence ID" value="RZU35796.1"/>
    <property type="molecule type" value="Genomic_DNA"/>
</dbReference>
<comment type="caution">
    <text evidence="1">The sequence shown here is derived from an EMBL/GenBank/DDBJ whole genome shotgun (WGS) entry which is preliminary data.</text>
</comment>
<name>A0A4V2G362_9BACT</name>
<dbReference type="Proteomes" id="UP000292958">
    <property type="component" value="Unassembled WGS sequence"/>
</dbReference>
<dbReference type="AlphaFoldDB" id="A0A4V2G362"/>
<proteinExistence type="predicted"/>
<gene>
    <name evidence="1" type="ORF">BDD14_5903</name>
</gene>